<name>A0A3R9E0J5_9PSEU</name>
<organism evidence="7 8">
    <name type="scientific">Amycolatopsis eburnea</name>
    <dbReference type="NCBI Taxonomy" id="2267691"/>
    <lineage>
        <taxon>Bacteria</taxon>
        <taxon>Bacillati</taxon>
        <taxon>Actinomycetota</taxon>
        <taxon>Actinomycetes</taxon>
        <taxon>Pseudonocardiales</taxon>
        <taxon>Pseudonocardiaceae</taxon>
        <taxon>Amycolatopsis</taxon>
    </lineage>
</organism>
<feature type="domain" description="O-methyltransferase dimerisation" evidence="6">
    <location>
        <begin position="16"/>
        <end position="91"/>
    </location>
</feature>
<dbReference type="Pfam" id="PF00891">
    <property type="entry name" value="Methyltransf_2"/>
    <property type="match status" value="1"/>
</dbReference>
<accession>A0A3R9E0J5</accession>
<proteinExistence type="predicted"/>
<keyword evidence="1 7" id="KW-0489">Methyltransferase</keyword>
<gene>
    <name evidence="7" type="ORF">EIY87_14225</name>
</gene>
<dbReference type="InterPro" id="IPR012967">
    <property type="entry name" value="COMT_dimerisation"/>
</dbReference>
<dbReference type="Gene3D" id="1.10.10.10">
    <property type="entry name" value="Winged helix-like DNA-binding domain superfamily/Winged helix DNA-binding domain"/>
    <property type="match status" value="1"/>
</dbReference>
<dbReference type="SUPFAM" id="SSF46785">
    <property type="entry name" value="Winged helix' DNA-binding domain"/>
    <property type="match status" value="1"/>
</dbReference>
<evidence type="ECO:0000256" key="3">
    <source>
        <dbReference type="ARBA" id="ARBA00022691"/>
    </source>
</evidence>
<evidence type="ECO:0000256" key="4">
    <source>
        <dbReference type="PIRSR" id="PIRSR005739-1"/>
    </source>
</evidence>
<feature type="active site" description="Proton acceptor" evidence="4">
    <location>
        <position position="244"/>
    </location>
</feature>
<evidence type="ECO:0000313" key="7">
    <source>
        <dbReference type="EMBL" id="RSD19457.1"/>
    </source>
</evidence>
<dbReference type="InterPro" id="IPR029063">
    <property type="entry name" value="SAM-dependent_MTases_sf"/>
</dbReference>
<evidence type="ECO:0000313" key="8">
    <source>
        <dbReference type="Proteomes" id="UP000267081"/>
    </source>
</evidence>
<dbReference type="PANTHER" id="PTHR43712:SF2">
    <property type="entry name" value="O-METHYLTRANSFERASE CICE"/>
    <property type="match status" value="1"/>
</dbReference>
<sequence length="335" mass="36924">MTSTTPDVSTPAGIIRLCNAFCDAKALLTAVELDLFTTLHAGPATEEQLKDKLALHGRGLGDFLNLLTALGLLEKEGGVYRNAPGADQYLVTHLPAYVGGFMHRANNNLYPAWGRLTEALKTGKPQAEGDFEQVIANPKVLGQFIRMMDALTQVLGPQLLEAFQWSEFKTMLDIGGCRGNMASQIVKANPGLYGHVFDLPPMKPFFTEHMANLGLTDRLEFHGGNVFHDDLPTADLVVLGHILHDFDRDHRKRILQKAAASVNPGGTLLVYDRMLDEDPRHVENLVISIDMLLVSDGGSEYPAEEVREHAAEVGFTEFFSKPLGDYDTLVWCRKP</sequence>
<feature type="domain" description="O-methyltransferase C-terminal" evidence="5">
    <location>
        <begin position="113"/>
        <end position="315"/>
    </location>
</feature>
<dbReference type="AlphaFoldDB" id="A0A3R9E0J5"/>
<dbReference type="GO" id="GO:0046983">
    <property type="term" value="F:protein dimerization activity"/>
    <property type="evidence" value="ECO:0007669"/>
    <property type="project" value="InterPro"/>
</dbReference>
<keyword evidence="8" id="KW-1185">Reference proteome</keyword>
<dbReference type="InterPro" id="IPR001077">
    <property type="entry name" value="COMT_C"/>
</dbReference>
<dbReference type="GO" id="GO:0008171">
    <property type="term" value="F:O-methyltransferase activity"/>
    <property type="evidence" value="ECO:0007669"/>
    <property type="project" value="InterPro"/>
</dbReference>
<dbReference type="RefSeq" id="WP_125308174.1">
    <property type="nucleotide sequence ID" value="NZ_RSEC01000036.1"/>
</dbReference>
<evidence type="ECO:0000256" key="1">
    <source>
        <dbReference type="ARBA" id="ARBA00022603"/>
    </source>
</evidence>
<dbReference type="GO" id="GO:0032259">
    <property type="term" value="P:methylation"/>
    <property type="evidence" value="ECO:0007669"/>
    <property type="project" value="UniProtKB-KW"/>
</dbReference>
<dbReference type="PANTHER" id="PTHR43712">
    <property type="entry name" value="PUTATIVE (AFU_ORTHOLOGUE AFUA_4G14580)-RELATED"/>
    <property type="match status" value="1"/>
</dbReference>
<evidence type="ECO:0000259" key="5">
    <source>
        <dbReference type="Pfam" id="PF00891"/>
    </source>
</evidence>
<dbReference type="PROSITE" id="PS51683">
    <property type="entry name" value="SAM_OMT_II"/>
    <property type="match status" value="1"/>
</dbReference>
<dbReference type="SUPFAM" id="SSF53335">
    <property type="entry name" value="S-adenosyl-L-methionine-dependent methyltransferases"/>
    <property type="match status" value="1"/>
</dbReference>
<keyword evidence="3" id="KW-0949">S-adenosyl-L-methionine</keyword>
<dbReference type="EMBL" id="RSEC01000036">
    <property type="protein sequence ID" value="RSD19457.1"/>
    <property type="molecule type" value="Genomic_DNA"/>
</dbReference>
<dbReference type="PIRSF" id="PIRSF005739">
    <property type="entry name" value="O-mtase"/>
    <property type="match status" value="1"/>
</dbReference>
<dbReference type="InterPro" id="IPR016461">
    <property type="entry name" value="COMT-like"/>
</dbReference>
<comment type="caution">
    <text evidence="7">The sequence shown here is derived from an EMBL/GenBank/DDBJ whole genome shotgun (WGS) entry which is preliminary data.</text>
</comment>
<evidence type="ECO:0000259" key="6">
    <source>
        <dbReference type="Pfam" id="PF08100"/>
    </source>
</evidence>
<dbReference type="InterPro" id="IPR036390">
    <property type="entry name" value="WH_DNA-bd_sf"/>
</dbReference>
<dbReference type="InterPro" id="IPR036388">
    <property type="entry name" value="WH-like_DNA-bd_sf"/>
</dbReference>
<protein>
    <submittedName>
        <fullName evidence="7">Methyltransferase</fullName>
    </submittedName>
</protein>
<reference evidence="7 8" key="1">
    <citation type="submission" date="2018-12" db="EMBL/GenBank/DDBJ databases">
        <title>Amycolatopsis eburnea sp. nov. actinomycete associate with arbuscular mycorrhiza fungal spore.</title>
        <authorList>
            <person name="Lumyong S."/>
            <person name="Chaiya L."/>
        </authorList>
    </citation>
    <scope>NUCLEOTIDE SEQUENCE [LARGE SCALE GENOMIC DNA]</scope>
    <source>
        <strain evidence="7 8">GLM-1</strain>
    </source>
</reference>
<dbReference type="OrthoDB" id="582216at2"/>
<keyword evidence="2 7" id="KW-0808">Transferase</keyword>
<dbReference type="Pfam" id="PF08100">
    <property type="entry name" value="Dimerisation"/>
    <property type="match status" value="1"/>
</dbReference>
<dbReference type="Proteomes" id="UP000267081">
    <property type="component" value="Unassembled WGS sequence"/>
</dbReference>
<evidence type="ECO:0000256" key="2">
    <source>
        <dbReference type="ARBA" id="ARBA00022679"/>
    </source>
</evidence>
<dbReference type="Gene3D" id="3.40.50.150">
    <property type="entry name" value="Vaccinia Virus protein VP39"/>
    <property type="match status" value="1"/>
</dbReference>